<dbReference type="EMBL" id="JARBHB010000011">
    <property type="protein sequence ID" value="KAJ8873179.1"/>
    <property type="molecule type" value="Genomic_DNA"/>
</dbReference>
<sequence>MRKQVLRPMWPVLVGLLLSLTAILVFELSLLCRHFLRTCSTLQRYPEQQDAVQQVDVTNQEVTEEREAPEGTIYTCQHVVFVRHMPRDGNSLLAALVLKLHTWSAGSPEHHEETTRLRHELVDYLRVNRRDFREQILAAVERHAPRYKDEPTAGAQVSRYLDDLAESGFPVDAELLGAVADVCVVDLVVYPEGGKVHTVPSSHLVVDQEVNLAHRLLEDTRGHYIDHFDAVEGVCLI</sequence>
<dbReference type="Proteomes" id="UP001159363">
    <property type="component" value="Chromosome 10"/>
</dbReference>
<reference evidence="1 2" key="1">
    <citation type="submission" date="2023-02" db="EMBL/GenBank/DDBJ databases">
        <title>LHISI_Scaffold_Assembly.</title>
        <authorList>
            <person name="Stuart O.P."/>
            <person name="Cleave R."/>
            <person name="Magrath M.J.L."/>
            <person name="Mikheyev A.S."/>
        </authorList>
    </citation>
    <scope>NUCLEOTIDE SEQUENCE [LARGE SCALE GENOMIC DNA]</scope>
    <source>
        <strain evidence="1">Daus_M_001</strain>
        <tissue evidence="1">Leg muscle</tissue>
    </source>
</reference>
<accession>A0ABQ9GME7</accession>
<comment type="caution">
    <text evidence="1">The sequence shown here is derived from an EMBL/GenBank/DDBJ whole genome shotgun (WGS) entry which is preliminary data.</text>
</comment>
<proteinExistence type="predicted"/>
<name>A0ABQ9GME7_9NEOP</name>
<evidence type="ECO:0000313" key="2">
    <source>
        <dbReference type="Proteomes" id="UP001159363"/>
    </source>
</evidence>
<dbReference type="Gene3D" id="3.90.70.80">
    <property type="match status" value="1"/>
</dbReference>
<keyword evidence="2" id="KW-1185">Reference proteome</keyword>
<dbReference type="CDD" id="cd22744">
    <property type="entry name" value="OTU"/>
    <property type="match status" value="1"/>
</dbReference>
<protein>
    <submittedName>
        <fullName evidence="1">Uncharacterized protein</fullName>
    </submittedName>
</protein>
<evidence type="ECO:0000313" key="1">
    <source>
        <dbReference type="EMBL" id="KAJ8873179.1"/>
    </source>
</evidence>
<gene>
    <name evidence="1" type="ORF">PR048_026812</name>
</gene>
<organism evidence="1 2">
    <name type="scientific">Dryococelus australis</name>
    <dbReference type="NCBI Taxonomy" id="614101"/>
    <lineage>
        <taxon>Eukaryota</taxon>
        <taxon>Metazoa</taxon>
        <taxon>Ecdysozoa</taxon>
        <taxon>Arthropoda</taxon>
        <taxon>Hexapoda</taxon>
        <taxon>Insecta</taxon>
        <taxon>Pterygota</taxon>
        <taxon>Neoptera</taxon>
        <taxon>Polyneoptera</taxon>
        <taxon>Phasmatodea</taxon>
        <taxon>Verophasmatodea</taxon>
        <taxon>Anareolatae</taxon>
        <taxon>Phasmatidae</taxon>
        <taxon>Eurycanthinae</taxon>
        <taxon>Dryococelus</taxon>
    </lineage>
</organism>